<feature type="domain" description="DUF4408" evidence="2">
    <location>
        <begin position="297"/>
        <end position="326"/>
    </location>
</feature>
<proteinExistence type="predicted"/>
<evidence type="ECO:0000313" key="3">
    <source>
        <dbReference type="EMBL" id="OTG30077.1"/>
    </source>
</evidence>
<dbReference type="EMBL" id="CM007892">
    <property type="protein sequence ID" value="OTG30077.1"/>
    <property type="molecule type" value="Genomic_DNA"/>
</dbReference>
<evidence type="ECO:0000256" key="1">
    <source>
        <dbReference type="SAM" id="MobiDB-lite"/>
    </source>
</evidence>
<sequence>MAIASMLAFMADWSTPTILFCALNIMIATIFIASNYKSPNNHHHDNTPSELTRSPSLLERVKSVSFSSFYTTPESHDQYQVHSESSEYDSASQLGRRLSLLERVKSFDFSFSSFHNSLPAESEQLSDSLSEVTRTRSLMDRVKSFKLRSPFNSDQHSGNTPSCKDDHSDNDPHHDSNEHNNVTNVSDKSGVAPANRPPSKSRKSGSEKRPTSDGGREVDVGKPPLAATKKAFQVHGESVDAKADDFIKRFKQQLKLQRLDSLKNFREIISIFIFFITHKQTQLRITVESDSSMAIASMLSFMADWSTPTVLFCVLNIMIATIFIASNYKSPNNNHHDNTPSQLTRSPSLLERVKPVNFSSFYTTPESHDQYQVHYEATEYDSASQLSHRPSLLERVKSFDFSFSSFHNSLPAESEQLSDSPSEGTRTHSLMDRVKSFKLSSPFNSDQHSCDTPSCKDEQSQIDPHHDSVEDNNVTNVSKKSGMASANRSPSKLRKSGSEKKVTAAHDKEEVDVGQPQPATMKKAVPEHDESVDAKADDFIKRFKQQLKLQRLDSLQKLREMLNRGT</sequence>
<feature type="region of interest" description="Disordered" evidence="1">
    <location>
        <begin position="440"/>
        <end position="530"/>
    </location>
</feature>
<dbReference type="STRING" id="4232.A0A251V399"/>
<feature type="compositionally biased region" description="Polar residues" evidence="1">
    <location>
        <begin position="150"/>
        <end position="162"/>
    </location>
</feature>
<feature type="compositionally biased region" description="Basic and acidic residues" evidence="1">
    <location>
        <begin position="163"/>
        <end position="178"/>
    </location>
</feature>
<gene>
    <name evidence="3" type="ORF">HannXRQ_Chr03g0060491</name>
</gene>
<feature type="compositionally biased region" description="Basic and acidic residues" evidence="1">
    <location>
        <begin position="496"/>
        <end position="511"/>
    </location>
</feature>
<feature type="compositionally biased region" description="Basic and acidic residues" evidence="1">
    <location>
        <begin position="204"/>
        <end position="220"/>
    </location>
</feature>
<accession>A0A251V399</accession>
<evidence type="ECO:0000313" key="4">
    <source>
        <dbReference type="Proteomes" id="UP000215914"/>
    </source>
</evidence>
<dbReference type="InParanoid" id="A0A251V399"/>
<reference evidence="4" key="1">
    <citation type="journal article" date="2017" name="Nature">
        <title>The sunflower genome provides insights into oil metabolism, flowering and Asterid evolution.</title>
        <authorList>
            <person name="Badouin H."/>
            <person name="Gouzy J."/>
            <person name="Grassa C.J."/>
            <person name="Murat F."/>
            <person name="Staton S.E."/>
            <person name="Cottret L."/>
            <person name="Lelandais-Briere C."/>
            <person name="Owens G.L."/>
            <person name="Carrere S."/>
            <person name="Mayjonade B."/>
            <person name="Legrand L."/>
            <person name="Gill N."/>
            <person name="Kane N.C."/>
            <person name="Bowers J.E."/>
            <person name="Hubner S."/>
            <person name="Bellec A."/>
            <person name="Berard A."/>
            <person name="Berges H."/>
            <person name="Blanchet N."/>
            <person name="Boniface M.C."/>
            <person name="Brunel D."/>
            <person name="Catrice O."/>
            <person name="Chaidir N."/>
            <person name="Claudel C."/>
            <person name="Donnadieu C."/>
            <person name="Faraut T."/>
            <person name="Fievet G."/>
            <person name="Helmstetter N."/>
            <person name="King M."/>
            <person name="Knapp S.J."/>
            <person name="Lai Z."/>
            <person name="Le Paslier M.C."/>
            <person name="Lippi Y."/>
            <person name="Lorenzon L."/>
            <person name="Mandel J.R."/>
            <person name="Marage G."/>
            <person name="Marchand G."/>
            <person name="Marquand E."/>
            <person name="Bret-Mestries E."/>
            <person name="Morien E."/>
            <person name="Nambeesan S."/>
            <person name="Nguyen T."/>
            <person name="Pegot-Espagnet P."/>
            <person name="Pouilly N."/>
            <person name="Raftis F."/>
            <person name="Sallet E."/>
            <person name="Schiex T."/>
            <person name="Thomas J."/>
            <person name="Vandecasteele C."/>
            <person name="Vares D."/>
            <person name="Vear F."/>
            <person name="Vautrin S."/>
            <person name="Crespi M."/>
            <person name="Mangin B."/>
            <person name="Burke J.M."/>
            <person name="Salse J."/>
            <person name="Munos S."/>
            <person name="Vincourt P."/>
            <person name="Rieseberg L.H."/>
            <person name="Langlade N.B."/>
        </authorList>
    </citation>
    <scope>NUCLEOTIDE SEQUENCE [LARGE SCALE GENOMIC DNA]</scope>
    <source>
        <strain evidence="4">cv. SF193</strain>
    </source>
</reference>
<dbReference type="Pfam" id="PF14364">
    <property type="entry name" value="DUF4408"/>
    <property type="match status" value="2"/>
</dbReference>
<dbReference type="AlphaFoldDB" id="A0A251V399"/>
<feature type="compositionally biased region" description="Polar residues" evidence="1">
    <location>
        <begin position="471"/>
        <end position="490"/>
    </location>
</feature>
<feature type="compositionally biased region" description="Basic and acidic residues" evidence="1">
    <location>
        <begin position="454"/>
        <end position="469"/>
    </location>
</feature>
<protein>
    <recommendedName>
        <fullName evidence="2">DUF4408 domain-containing protein</fullName>
    </recommendedName>
</protein>
<dbReference type="Pfam" id="PF05553">
    <property type="entry name" value="DUF761"/>
    <property type="match status" value="2"/>
</dbReference>
<dbReference type="PANTHER" id="PTHR33098">
    <property type="entry name" value="COTTON FIBER (DUF761)"/>
    <property type="match status" value="1"/>
</dbReference>
<organism evidence="3 4">
    <name type="scientific">Helianthus annuus</name>
    <name type="common">Common sunflower</name>
    <dbReference type="NCBI Taxonomy" id="4232"/>
    <lineage>
        <taxon>Eukaryota</taxon>
        <taxon>Viridiplantae</taxon>
        <taxon>Streptophyta</taxon>
        <taxon>Embryophyta</taxon>
        <taxon>Tracheophyta</taxon>
        <taxon>Spermatophyta</taxon>
        <taxon>Magnoliopsida</taxon>
        <taxon>eudicotyledons</taxon>
        <taxon>Gunneridae</taxon>
        <taxon>Pentapetalae</taxon>
        <taxon>asterids</taxon>
        <taxon>campanulids</taxon>
        <taxon>Asterales</taxon>
        <taxon>Asteraceae</taxon>
        <taxon>Asteroideae</taxon>
        <taxon>Heliantheae alliance</taxon>
        <taxon>Heliantheae</taxon>
        <taxon>Helianthus</taxon>
    </lineage>
</organism>
<keyword evidence="4" id="KW-1185">Reference proteome</keyword>
<dbReference type="InterPro" id="IPR008480">
    <property type="entry name" value="DUF761_pln"/>
</dbReference>
<dbReference type="InterPro" id="IPR025520">
    <property type="entry name" value="DUF4408"/>
</dbReference>
<dbReference type="Proteomes" id="UP000215914">
    <property type="component" value="Chromosome 3"/>
</dbReference>
<feature type="region of interest" description="Disordered" evidence="1">
    <location>
        <begin position="146"/>
        <end position="224"/>
    </location>
</feature>
<evidence type="ECO:0000259" key="2">
    <source>
        <dbReference type="Pfam" id="PF14364"/>
    </source>
</evidence>
<feature type="compositionally biased region" description="Polar residues" evidence="1">
    <location>
        <begin position="440"/>
        <end position="452"/>
    </location>
</feature>
<feature type="domain" description="DUF4408" evidence="2">
    <location>
        <begin position="5"/>
        <end position="34"/>
    </location>
</feature>
<dbReference type="PANTHER" id="PTHR33098:SF101">
    <property type="entry name" value="DUF4408 DOMAIN-CONTAINING PROTEIN"/>
    <property type="match status" value="1"/>
</dbReference>
<name>A0A251V399_HELAN</name>